<feature type="chain" id="PRO_5032573917" description="CARDB domain-containing protein" evidence="2">
    <location>
        <begin position="29"/>
        <end position="1157"/>
    </location>
</feature>
<dbReference type="AlphaFoldDB" id="A0A849SM57"/>
<evidence type="ECO:0000313" key="4">
    <source>
        <dbReference type="Proteomes" id="UP000580839"/>
    </source>
</evidence>
<feature type="region of interest" description="Disordered" evidence="1">
    <location>
        <begin position="991"/>
        <end position="1011"/>
    </location>
</feature>
<dbReference type="Proteomes" id="UP000580839">
    <property type="component" value="Unassembled WGS sequence"/>
</dbReference>
<evidence type="ECO:0000313" key="3">
    <source>
        <dbReference type="EMBL" id="NOT33907.1"/>
    </source>
</evidence>
<dbReference type="Gene3D" id="2.60.40.10">
    <property type="entry name" value="Immunoglobulins"/>
    <property type="match status" value="2"/>
</dbReference>
<organism evidence="3 4">
    <name type="scientific">Eiseniibacteriota bacterium</name>
    <dbReference type="NCBI Taxonomy" id="2212470"/>
    <lineage>
        <taxon>Bacteria</taxon>
        <taxon>Candidatus Eiseniibacteriota</taxon>
    </lineage>
</organism>
<dbReference type="InterPro" id="IPR013783">
    <property type="entry name" value="Ig-like_fold"/>
</dbReference>
<comment type="caution">
    <text evidence="3">The sequence shown here is derived from an EMBL/GenBank/DDBJ whole genome shotgun (WGS) entry which is preliminary data.</text>
</comment>
<reference evidence="3 4" key="1">
    <citation type="submission" date="2020-04" db="EMBL/GenBank/DDBJ databases">
        <title>Metagenomic profiling of ammonia- and methane-oxidizing microorganisms in a Dutch drinking water treatment plant.</title>
        <authorList>
            <person name="Poghosyan L."/>
            <person name="Leucker S."/>
        </authorList>
    </citation>
    <scope>NUCLEOTIDE SEQUENCE [LARGE SCALE GENOMIC DNA]</scope>
    <source>
        <strain evidence="3">S-RSF-IL-03</strain>
    </source>
</reference>
<feature type="region of interest" description="Disordered" evidence="1">
    <location>
        <begin position="606"/>
        <end position="627"/>
    </location>
</feature>
<evidence type="ECO:0008006" key="5">
    <source>
        <dbReference type="Google" id="ProtNLM"/>
    </source>
</evidence>
<gene>
    <name evidence="3" type="ORF">HOP12_07030</name>
</gene>
<sequence length="1157" mass="120090">MNRQPSHSIAIGLGLLALLAMAPSPALAEPAPADSTPTKASSAVAAAGLLPVHGILVDLDALAAPGKSGARPSARSRDGAVEDLKKLWKDHLKVAGFNVVQFRIDVNDADARDAERLVELCAWAKVEGVRLAPCLVAGPIGSALTDDYSKRSAAFVAQVIEAARRAGDDGLASYAQIMLYALGRPLNHSASQGAVETATAVRVLKSAAEAIRTSEQQALAGTTLQPTPLSIDASFDYELIRHGAIVHTALTDDAYQQGYATLRDFLLAVVAQAPVEVVSVQWFPGSVSSEGVERLPDVVTRLQSDLPGKLLVIETGYSSAAGRDTAQARYYALAFQNLSDLRMTQGIDSPFAGIVWHSAFDRGDDNGKPEGANVNWSERAGELTRMWNDPRSDAKAARNWLDRVEGGLGVMSRASATSTKVAPKATLKLLASLDEAVGRSAEQSGANAAVRELTARGTGVGKQLKDRLQGAMLGLLDTWLAKTADDLFTTQPEQAAAPQTPGEMPDVQIVGIGETPTGLKLGGSASIPISLFNAGFAPASNVVVYLKDGDAVDLSRSNPTTLSPGGTTTIEVQWTPTRTGSFRAVMLDAYCDRDADPSTNRALLGDVQVDPIGGGGGTGGGPKGTHGGFNVDMSGVLATADFRSSAQSSSAPGFVAVEAFVTPMTFMTTTPSAPAGSSGGSTTAPRTATAGKTAAAGVASGATMTMSSGEGGSTMSARTVTGTPSTPAPAPSVSEPVAMTIVNPFPSAFTQATATLTVDDRVVATRSLGTILPKQRRTVSFAGWSPPAGGTYRVRVDVKGRSPLGKELNTWAADRIKIGSALPQPMMAAAAAPTITRLTTRSLTPVMRNPLSGGVRPMSARPATLGAPGFRSFARGGQPLGLGPNSIEIRPFPVTAQSPVQFSIRLMNSERESVRQARVRLFVDREDLGEVLVDVPAGGYALASGFRTWTASIGRHDVRAQVSAATLNGEATKPIMVLTGAGPTAAARLGGAPGVRSIGSRPTPTVRTLDPRTPVATMSSAFESPRSGLGAARPDLEITARDLHFMPAVPTANSPLVIPITVRNVGGAIARDARVLAVLQVDGHETARQQFTTTVAPGASTVLEWRLATPASGQLGVTATVTVLGDLRPDNNQARAMATVSSGMTPVKLLTPTRIRR</sequence>
<name>A0A849SM57_UNCEI</name>
<proteinExistence type="predicted"/>
<accession>A0A849SM57</accession>
<feature type="compositionally biased region" description="Gly residues" evidence="1">
    <location>
        <begin position="612"/>
        <end position="627"/>
    </location>
</feature>
<feature type="signal peptide" evidence="2">
    <location>
        <begin position="1"/>
        <end position="28"/>
    </location>
</feature>
<evidence type="ECO:0000256" key="1">
    <source>
        <dbReference type="SAM" id="MobiDB-lite"/>
    </source>
</evidence>
<feature type="region of interest" description="Disordered" evidence="1">
    <location>
        <begin position="704"/>
        <end position="732"/>
    </location>
</feature>
<dbReference type="EMBL" id="JABFRW010000078">
    <property type="protein sequence ID" value="NOT33907.1"/>
    <property type="molecule type" value="Genomic_DNA"/>
</dbReference>
<evidence type="ECO:0000256" key="2">
    <source>
        <dbReference type="SAM" id="SignalP"/>
    </source>
</evidence>
<keyword evidence="2" id="KW-0732">Signal</keyword>
<feature type="region of interest" description="Disordered" evidence="1">
    <location>
        <begin position="670"/>
        <end position="692"/>
    </location>
</feature>
<protein>
    <recommendedName>
        <fullName evidence="5">CARDB domain-containing protein</fullName>
    </recommendedName>
</protein>